<dbReference type="EMBL" id="MN642089">
    <property type="protein sequence ID" value="QGH72026.1"/>
    <property type="molecule type" value="Genomic_DNA"/>
</dbReference>
<protein>
    <submittedName>
        <fullName evidence="1">Uncharacterized protein</fullName>
    </submittedName>
</protein>
<proteinExistence type="predicted"/>
<name>A0A6B7ZEX4_9CAUD</name>
<evidence type="ECO:0000313" key="1">
    <source>
        <dbReference type="EMBL" id="QGH72026.1"/>
    </source>
</evidence>
<reference evidence="1 2" key="1">
    <citation type="submission" date="2019-11" db="EMBL/GenBank/DDBJ databases">
        <authorList>
            <person name="Lewis R."/>
            <person name="Clooney A.G."/>
            <person name="Stockdale S.R."/>
            <person name="Buttimer C."/>
            <person name="Draper L.A."/>
            <person name="Ross R.P."/>
            <person name="Hill C."/>
        </authorList>
    </citation>
    <scope>NUCLEOTIDE SEQUENCE [LARGE SCALE GENOMIC DNA]</scope>
</reference>
<gene>
    <name evidence="1" type="ORF">N1M2_163</name>
</gene>
<dbReference type="Proteomes" id="UP000464669">
    <property type="component" value="Segment"/>
</dbReference>
<keyword evidence="2" id="KW-1185">Reference proteome</keyword>
<sequence length="938" mass="105579">MIDHPTTIYLSGGIKREGFDHLVIEHVVRYTRGGYPKRVFLNNVIGLDGDPVSQGYDLNTGTYRTVFKVEPETNPDVDVPFKVKGSYIIEGEKYSTPFEHSEELRIPEPALLIKSSSFRFHDDKLIVTLKVERTNGKIPEFACLDNEAKPTGNLISNKVLTQTYNPIDGILVATYQAKSRAMYADMEYSSEVRSLPDQPGTVVSFNGRLERTKTINYKVISKVLKERTLRVMMEVKWADTNLPPSSFSLETPFLYGNNVPTGIVKPNSINYDPRTGLYEFDIVVGVIPEGTLNYNFITKAKGENYPPIDFNLSVDYDHQSTYKAELISTTLGDNTLQARFKVTSKEDSNYLLQNLHVPPADFVSHLIGSAAPRLNWIEGSNEFIATWEVVVDNSRELHYNLRGHFIIDNKMVPWFVEATAKPIAIFNEAIIRNESDRMDYSFSLVSNEKIVSIDATSLCLLINRIPSSNNVVQKHDTNPNIVNGFFILNEQKEEAVEVELIGTALVKTNVLRKIPLHIKTVDYINIPTDEGKIDFTVIEHTVIGGIEKAVFEPKFEDGSSPANMVMVSNKVEVNGKSTGIIKSGYHNGRLTILTKVETTGFKETHTLKGKVYLAGYRDNPEYDFESSTTFGSDSFPVSLKTNAISVIKNSLNFNLGVILKNGEIPPSVKITSVVLGENVKGISNLRRSESYDPETGNLNFAVDCEYNQDAKLNYGLDIKLRIETEDGVHDQWFKLLHTEEPKLKVNVEYLGYELKNGDLVLSYQLRSTRPSSAGVKINNLTKEASNFIYNDKTGIITHTLPLKDVNGVMPFDVNFEVRVIGTSLTVEAKTGQQYYAPAATASYLGHEFTKSGTLVYKWQFKDASGKNPKFIRIDDFFKNNINTKVRTIDLIYDRQTGIGYVEVIADKKRRTSYYADAKFRFPSPDPLYYPLVIDLKTK</sequence>
<organism evidence="1 2">
    <name type="scientific">Klebsiella phage N1M2</name>
    <dbReference type="NCBI Taxonomy" id="2664939"/>
    <lineage>
        <taxon>Viruses</taxon>
        <taxon>Duplodnaviria</taxon>
        <taxon>Heunggongvirae</taxon>
        <taxon>Uroviricota</taxon>
        <taxon>Caudoviricetes</taxon>
        <taxon>Chimalliviridae</taxon>
        <taxon>Nimduovirus</taxon>
        <taxon>Nimduovirus N1M2</taxon>
    </lineage>
</organism>
<accession>A0A6B7ZEX4</accession>
<evidence type="ECO:0000313" key="2">
    <source>
        <dbReference type="Proteomes" id="UP000464669"/>
    </source>
</evidence>